<dbReference type="PANTHER" id="PTHR39166">
    <property type="entry name" value="BLL1166 PROTEIN"/>
    <property type="match status" value="1"/>
</dbReference>
<sequence length="172" mass="19764">MDTSHLPIHEQILRFRAVIEHNKTLLTVLQRAATMKLPGWYLASGALSQTVWNVVTHRDPELGTNDYDLVYFDALDLSGIFADMPVEVQIRNQARVHLWSEEKFGNPCPQHTSSEAAISAWGINSALYGIRLMEDGQWNIYAPWGFSDMFSLVVRPNQQNMTEERYNQKVER</sequence>
<organism evidence="1 2">
    <name type="scientific">Eutypa lata (strain UCR-EL1)</name>
    <name type="common">Grapevine dieback disease fungus</name>
    <name type="synonym">Eutypa armeniacae</name>
    <dbReference type="NCBI Taxonomy" id="1287681"/>
    <lineage>
        <taxon>Eukaryota</taxon>
        <taxon>Fungi</taxon>
        <taxon>Dikarya</taxon>
        <taxon>Ascomycota</taxon>
        <taxon>Pezizomycotina</taxon>
        <taxon>Sordariomycetes</taxon>
        <taxon>Xylariomycetidae</taxon>
        <taxon>Xylariales</taxon>
        <taxon>Diatrypaceae</taxon>
        <taxon>Eutypa</taxon>
    </lineage>
</organism>
<gene>
    <name evidence="1" type="ORF">UCREL1_10637</name>
</gene>
<name>M7SDZ4_EUTLA</name>
<evidence type="ECO:0000313" key="2">
    <source>
        <dbReference type="Proteomes" id="UP000012174"/>
    </source>
</evidence>
<dbReference type="OMA" id="VWDKLHG"/>
<dbReference type="OrthoDB" id="3923682at2759"/>
<dbReference type="KEGG" id="ela:UCREL1_10637"/>
<proteinExistence type="predicted"/>
<accession>M7SDZ4</accession>
<dbReference type="InterPro" id="IPR009267">
    <property type="entry name" value="NTP_transf_6"/>
</dbReference>
<dbReference type="eggNOG" id="ENOG502SMIF">
    <property type="taxonomic scope" value="Eukaryota"/>
</dbReference>
<dbReference type="PANTHER" id="PTHR39166:SF1">
    <property type="entry name" value="BLL1166 PROTEIN"/>
    <property type="match status" value="1"/>
</dbReference>
<evidence type="ECO:0000313" key="1">
    <source>
        <dbReference type="EMBL" id="EMR62428.1"/>
    </source>
</evidence>
<dbReference type="Pfam" id="PF06042">
    <property type="entry name" value="NTP_transf_6"/>
    <property type="match status" value="1"/>
</dbReference>
<dbReference type="HOGENOM" id="CLU_092842_0_0_1"/>
<dbReference type="Proteomes" id="UP000012174">
    <property type="component" value="Unassembled WGS sequence"/>
</dbReference>
<reference evidence="2" key="1">
    <citation type="journal article" date="2013" name="Genome Announc.">
        <title>Draft genome sequence of the grapevine dieback fungus Eutypa lata UCR-EL1.</title>
        <authorList>
            <person name="Blanco-Ulate B."/>
            <person name="Rolshausen P.E."/>
            <person name="Cantu D."/>
        </authorList>
    </citation>
    <scope>NUCLEOTIDE SEQUENCE [LARGE SCALE GENOMIC DNA]</scope>
    <source>
        <strain evidence="2">UCR-EL1</strain>
    </source>
</reference>
<dbReference type="EMBL" id="KB707430">
    <property type="protein sequence ID" value="EMR62428.1"/>
    <property type="molecule type" value="Genomic_DNA"/>
</dbReference>
<keyword evidence="2" id="KW-1185">Reference proteome</keyword>
<protein>
    <submittedName>
        <fullName evidence="1">Putative fad binding domain protein</fullName>
    </submittedName>
</protein>
<dbReference type="AlphaFoldDB" id="M7SDZ4"/>